<proteinExistence type="predicted"/>
<dbReference type="EMBL" id="AP023368">
    <property type="protein sequence ID" value="BCK01474.1"/>
    <property type="molecule type" value="Genomic_DNA"/>
</dbReference>
<dbReference type="KEGG" id="acht:bsdcttw_45140"/>
<sequence length="77" mass="8521">MLIPTLGVVTRILVLDNLKTGVIKNTRTELILNRSYYEMAEHYGAAIIPARPIKPKDKPTAEGTVKSDRDMDSCCSS</sequence>
<protein>
    <recommendedName>
        <fullName evidence="4">Transposase</fullName>
    </recommendedName>
</protein>
<accession>A0A7M3SA56</accession>
<dbReference type="Proteomes" id="UP000515703">
    <property type="component" value="Chromosome"/>
</dbReference>
<dbReference type="AlphaFoldDB" id="A0A7M3SA56"/>
<feature type="compositionally biased region" description="Basic and acidic residues" evidence="1">
    <location>
        <begin position="54"/>
        <end position="77"/>
    </location>
</feature>
<evidence type="ECO:0008006" key="4">
    <source>
        <dbReference type="Google" id="ProtNLM"/>
    </source>
</evidence>
<reference evidence="2 3" key="2">
    <citation type="submission" date="2020-08" db="EMBL/GenBank/DDBJ databases">
        <authorList>
            <person name="Ueki A."/>
            <person name="Tonouchi A."/>
        </authorList>
    </citation>
    <scope>NUCLEOTIDE SEQUENCE [LARGE SCALE GENOMIC DNA]</scope>
    <source>
        <strain evidence="2 3">CTTW</strain>
    </source>
</reference>
<feature type="region of interest" description="Disordered" evidence="1">
    <location>
        <begin position="53"/>
        <end position="77"/>
    </location>
</feature>
<gene>
    <name evidence="2" type="ORF">bsdcttw_45140</name>
</gene>
<organism evidence="2 3">
    <name type="scientific">Anaerocolumna chitinilytica</name>
    <dbReference type="NCBI Taxonomy" id="1727145"/>
    <lineage>
        <taxon>Bacteria</taxon>
        <taxon>Bacillati</taxon>
        <taxon>Bacillota</taxon>
        <taxon>Clostridia</taxon>
        <taxon>Lachnospirales</taxon>
        <taxon>Lachnospiraceae</taxon>
        <taxon>Anaerocolumna</taxon>
    </lineage>
</organism>
<name>A0A7M3SA56_9FIRM</name>
<evidence type="ECO:0000313" key="3">
    <source>
        <dbReference type="Proteomes" id="UP000515703"/>
    </source>
</evidence>
<evidence type="ECO:0000256" key="1">
    <source>
        <dbReference type="SAM" id="MobiDB-lite"/>
    </source>
</evidence>
<keyword evidence="3" id="KW-1185">Reference proteome</keyword>
<evidence type="ECO:0000313" key="2">
    <source>
        <dbReference type="EMBL" id="BCK01474.1"/>
    </source>
</evidence>
<reference evidence="2 3" key="1">
    <citation type="submission" date="2020-08" db="EMBL/GenBank/DDBJ databases">
        <title>Draft genome sequencing of an Anaerocolumna strain isolated from anoxic soil subjected to BSD treatment.</title>
        <authorList>
            <person name="Uek A."/>
            <person name="Tonouchi A."/>
        </authorList>
    </citation>
    <scope>NUCLEOTIDE SEQUENCE [LARGE SCALE GENOMIC DNA]</scope>
    <source>
        <strain evidence="2 3">CTTW</strain>
    </source>
</reference>